<evidence type="ECO:0000313" key="3">
    <source>
        <dbReference type="EMBL" id="MDT0263727.1"/>
    </source>
</evidence>
<comment type="caution">
    <text evidence="3">The sequence shown here is derived from an EMBL/GenBank/DDBJ whole genome shotgun (WGS) entry which is preliminary data.</text>
</comment>
<dbReference type="Gene3D" id="2.60.120.200">
    <property type="match status" value="1"/>
</dbReference>
<keyword evidence="4" id="KW-1185">Reference proteome</keyword>
<dbReference type="InterPro" id="IPR035992">
    <property type="entry name" value="Ricin_B-like_lectins"/>
</dbReference>
<dbReference type="SMART" id="SM00458">
    <property type="entry name" value="RICIN"/>
    <property type="match status" value="2"/>
</dbReference>
<dbReference type="InterPro" id="IPR015289">
    <property type="entry name" value="A-L-arabinofuranosidase_B_cat"/>
</dbReference>
<dbReference type="CDD" id="cd23451">
    <property type="entry name" value="beta-trefoil_Ricin_laminarinase"/>
    <property type="match status" value="2"/>
</dbReference>
<dbReference type="SUPFAM" id="SSF50370">
    <property type="entry name" value="Ricin B-like lectins"/>
    <property type="match status" value="2"/>
</dbReference>
<sequence length="626" mass="63817">MPTRSRSRRLWFPTPRGRSPVAAVLAATAVAAGSLIAVSTSAHGATPMPCDIYGSAGTSCVAAYSSVRALYATYNGSLYQVTRASDNTAYDVALLVAGGYANAAGQDSFCSGTTCTITKIYDQSPQHNDLTIEPAGVQGPANVGAIANALPVTVAGHAAYGIYLPPGTGYRRASTSGIAKNGQPESMYEVASGTNVNNGCCTDFGNVESTETDTGASHMDALNLALLNAPGSAGHGPWVEADLENGVFQGGTAVNTSNTGNASKFVTALLKNNGQTTFALKGGNSQTGALSTWYSGNLPTGYSPMHQEGSIVLGTGGDNSNRGTQSFYEGVMTAGYSTDAADNSVQTNIVSVGYAGVSSGGGPGSTIVGPGGKCVDIAGDDTGGNLAVAQLWDCQSLAADQHWSGSAYGNGTLGTLGRCLDLAGNGTANGTKVELYDCNGIGGQQWIPQANGSLKNPQSGRCLDDPSGNTASGTALQLYDCNGNAAQVFTITSGTPIIGPGGKCVDVAGDDTGGNGAVVQLYDCLTIASFQPLAKDQQWRLNPDQTIRTLGRCLDLNGNGTANGTKLELYDCNGVGGQKWVPQPNGSLLNPQSGRCLDDPSGNTANNTALQLYDCNSNPAQVFTFN</sequence>
<feature type="domain" description="Ricin B lectin" evidence="2">
    <location>
        <begin position="493"/>
        <end position="626"/>
    </location>
</feature>
<proteinExistence type="predicted"/>
<dbReference type="PANTHER" id="PTHR39447">
    <property type="entry name" value="ALPHA-L-ARABINOFURANOSIDASE B"/>
    <property type="match status" value="1"/>
</dbReference>
<dbReference type="PROSITE" id="PS50231">
    <property type="entry name" value="RICIN_B_LECTIN"/>
    <property type="match status" value="2"/>
</dbReference>
<evidence type="ECO:0000313" key="4">
    <source>
        <dbReference type="Proteomes" id="UP001183176"/>
    </source>
</evidence>
<dbReference type="Pfam" id="PF09206">
    <property type="entry name" value="ArabFuran-catal"/>
    <property type="match status" value="1"/>
</dbReference>
<dbReference type="PANTHER" id="PTHR39447:SF2">
    <property type="entry name" value="ALPHA-L-ARABINOFURANOSIDASE B"/>
    <property type="match status" value="1"/>
</dbReference>
<dbReference type="Pfam" id="PF00652">
    <property type="entry name" value="Ricin_B_lectin"/>
    <property type="match status" value="2"/>
</dbReference>
<keyword evidence="1" id="KW-0732">Signal</keyword>
<accession>A0ABU2JFF3</accession>
<dbReference type="SUPFAM" id="SSF49899">
    <property type="entry name" value="Concanavalin A-like lectins/glucanases"/>
    <property type="match status" value="1"/>
</dbReference>
<dbReference type="Gene3D" id="2.80.10.50">
    <property type="match status" value="2"/>
</dbReference>
<feature type="chain" id="PRO_5046904380" evidence="1">
    <location>
        <begin position="45"/>
        <end position="626"/>
    </location>
</feature>
<feature type="domain" description="Ricin B lectin" evidence="2">
    <location>
        <begin position="361"/>
        <end position="492"/>
    </location>
</feature>
<feature type="signal peptide" evidence="1">
    <location>
        <begin position="1"/>
        <end position="44"/>
    </location>
</feature>
<evidence type="ECO:0000256" key="1">
    <source>
        <dbReference type="SAM" id="SignalP"/>
    </source>
</evidence>
<dbReference type="Proteomes" id="UP001183176">
    <property type="component" value="Unassembled WGS sequence"/>
</dbReference>
<organism evidence="3 4">
    <name type="scientific">Jatrophihabitans lederbergiae</name>
    <dbReference type="NCBI Taxonomy" id="3075547"/>
    <lineage>
        <taxon>Bacteria</taxon>
        <taxon>Bacillati</taxon>
        <taxon>Actinomycetota</taxon>
        <taxon>Actinomycetes</taxon>
        <taxon>Jatrophihabitantales</taxon>
        <taxon>Jatrophihabitantaceae</taxon>
        <taxon>Jatrophihabitans</taxon>
    </lineage>
</organism>
<dbReference type="InterPro" id="IPR038964">
    <property type="entry name" value="ABFB"/>
</dbReference>
<name>A0ABU2JFF3_9ACTN</name>
<protein>
    <submittedName>
        <fullName evidence="3">Arabinofuranosidase catalytic domain-containing protein</fullName>
    </submittedName>
</protein>
<dbReference type="EMBL" id="JAVREH010000049">
    <property type="protein sequence ID" value="MDT0263727.1"/>
    <property type="molecule type" value="Genomic_DNA"/>
</dbReference>
<gene>
    <name evidence="3" type="ORF">RM423_20340</name>
</gene>
<evidence type="ECO:0000259" key="2">
    <source>
        <dbReference type="SMART" id="SM00458"/>
    </source>
</evidence>
<dbReference type="InterPro" id="IPR013320">
    <property type="entry name" value="ConA-like_dom_sf"/>
</dbReference>
<dbReference type="InterPro" id="IPR000772">
    <property type="entry name" value="Ricin_B_lectin"/>
</dbReference>
<reference evidence="4" key="1">
    <citation type="submission" date="2023-07" db="EMBL/GenBank/DDBJ databases">
        <title>30 novel species of actinomycetes from the DSMZ collection.</title>
        <authorList>
            <person name="Nouioui I."/>
        </authorList>
    </citation>
    <scope>NUCLEOTIDE SEQUENCE [LARGE SCALE GENOMIC DNA]</scope>
    <source>
        <strain evidence="4">DSM 44399</strain>
    </source>
</reference>
<dbReference type="RefSeq" id="WP_311424872.1">
    <property type="nucleotide sequence ID" value="NZ_JAVREH010000049.1"/>
</dbReference>